<dbReference type="PANTHER" id="PTHR33047">
    <property type="entry name" value="PROTEIN TAR1"/>
    <property type="match status" value="1"/>
</dbReference>
<feature type="region of interest" description="Disordered" evidence="1">
    <location>
        <begin position="678"/>
        <end position="698"/>
    </location>
</feature>
<keyword evidence="4" id="KW-1185">Reference proteome</keyword>
<dbReference type="InterPro" id="IPR052997">
    <property type="entry name" value="RRT15-like"/>
</dbReference>
<dbReference type="EnsemblPlants" id="KEH16988">
    <property type="protein sequence ID" value="KEH16988"/>
    <property type="gene ID" value="MTR_0055s0050"/>
</dbReference>
<evidence type="ECO:0000313" key="4">
    <source>
        <dbReference type="Proteomes" id="UP000002051"/>
    </source>
</evidence>
<reference evidence="2 4" key="2">
    <citation type="journal article" date="2014" name="BMC Genomics">
        <title>An improved genome release (version Mt4.0) for the model legume Medicago truncatula.</title>
        <authorList>
            <person name="Tang H."/>
            <person name="Krishnakumar V."/>
            <person name="Bidwell S."/>
            <person name="Rosen B."/>
            <person name="Chan A."/>
            <person name="Zhou S."/>
            <person name="Gentzbittel L."/>
            <person name="Childs K.L."/>
            <person name="Yandell M."/>
            <person name="Gundlach H."/>
            <person name="Mayer K.F."/>
            <person name="Schwartz D.C."/>
            <person name="Town C.D."/>
        </authorList>
    </citation>
    <scope>GENOME REANNOTATION</scope>
    <source>
        <strain evidence="2">A17</strain>
        <strain evidence="3 4">cv. Jemalong A17</strain>
    </source>
</reference>
<reference evidence="3" key="3">
    <citation type="submission" date="2015-06" db="UniProtKB">
        <authorList>
            <consortium name="EnsemblPlants"/>
        </authorList>
    </citation>
    <scope>IDENTIFICATION</scope>
    <source>
        <strain evidence="3">cv. Jemalong A17</strain>
    </source>
</reference>
<organism evidence="2 4">
    <name type="scientific">Medicago truncatula</name>
    <name type="common">Barrel medic</name>
    <name type="synonym">Medicago tribuloides</name>
    <dbReference type="NCBI Taxonomy" id="3880"/>
    <lineage>
        <taxon>Eukaryota</taxon>
        <taxon>Viridiplantae</taxon>
        <taxon>Streptophyta</taxon>
        <taxon>Embryophyta</taxon>
        <taxon>Tracheophyta</taxon>
        <taxon>Spermatophyta</taxon>
        <taxon>Magnoliopsida</taxon>
        <taxon>eudicotyledons</taxon>
        <taxon>Gunneridae</taxon>
        <taxon>Pentapetalae</taxon>
        <taxon>rosids</taxon>
        <taxon>fabids</taxon>
        <taxon>Fabales</taxon>
        <taxon>Fabaceae</taxon>
        <taxon>Papilionoideae</taxon>
        <taxon>50 kb inversion clade</taxon>
        <taxon>NPAAA clade</taxon>
        <taxon>Hologalegina</taxon>
        <taxon>IRL clade</taxon>
        <taxon>Trifolieae</taxon>
        <taxon>Medicago</taxon>
    </lineage>
</organism>
<dbReference type="HOGENOM" id="CLU_009732_0_0_1"/>
<sequence length="755" mass="80827">MWVGRDESKRQGLNLSGSWQQGHSKLRFKVSRKAHPPYGVHQRHVPLGGQGPLLLVGKRTTGTRIASSPDSDLEAFSHNPTHGSFAPLAFQPSAMTNCGKTNLSHDGLNPAHVPYWWVNNPTLGEFCFTMIGRADIEGSKSNVAMNAWLPQASYPCGNFSDTSSFKFRRSKGSIGHAFTVRIRTGNQNQTSFYPFVPHEISVLVELILGHLRYLLTDVPPQPNSPPDNVFRPDRPTKVGLGSKKRGSAPPPIHGISKITLKVVVFHFLGLESSSTGSSFPADSAKPVPLAVVSLDSRQGQGPKGPVPSPSPDRHASTRSRRGSSSSSPSTADGFETGTPVPSPQSQSFSRGYGSILPTSLAYIVPSTRGCSPWRPDAVMSTTGHGRHSVLRIFKGRQGRTGHHATCGALPAAGTYLRLSRFQGGQAICTDDRSAQAHAPGFAATAAPSYSSGPGPCPNGRDSAQLGTVTQLPVHPASPVLLTKNGPLGALDSMAWLNRAATPSYLFKSDERFARQYRCGPPPEFPLASPRSGIVHHLSGPDRYALTRTLHKRSGSVGGATHKRIPPISFLAPNGFTHPLTRTHVRLLGPCFKTGRMGSPQADARSAHVPKHAESARAVAHNRDDDVSASISTTQAWATITIRVGQFLFIFPSRYLFAIGLSPIFSLGRNLPPDWGCIPKQPDSPTAPRGATGSEHNGALTLSGAPFQGTWARSAAEDASPDYNSNAEGDRFSWWAYPGSLAVTKGILVSFFSSAY</sequence>
<evidence type="ECO:0000313" key="2">
    <source>
        <dbReference type="EMBL" id="KEH16988.1"/>
    </source>
</evidence>
<dbReference type="STRING" id="3880.A0A072TJF5"/>
<feature type="region of interest" description="Disordered" evidence="1">
    <location>
        <begin position="295"/>
        <end position="350"/>
    </location>
</feature>
<dbReference type="Proteomes" id="UP000002051">
    <property type="component" value="Unassembled WGS sequence"/>
</dbReference>
<evidence type="ECO:0000256" key="1">
    <source>
        <dbReference type="SAM" id="MobiDB-lite"/>
    </source>
</evidence>
<name>A0A072TJF5_MEDTR</name>
<gene>
    <name evidence="2" type="ORF">MTR_0055s0050</name>
</gene>
<dbReference type="PANTHER" id="PTHR33047:SF8">
    <property type="entry name" value="REGULATOR OF RDNA TRANSCRIPTION PROTEIN 15"/>
    <property type="match status" value="1"/>
</dbReference>
<dbReference type="EMBL" id="KL402780">
    <property type="protein sequence ID" value="KEH16988.1"/>
    <property type="molecule type" value="Genomic_DNA"/>
</dbReference>
<protein>
    <submittedName>
        <fullName evidence="2">Senescence-associated protein, putative</fullName>
    </submittedName>
</protein>
<feature type="region of interest" description="Disordered" evidence="1">
    <location>
        <begin position="219"/>
        <end position="252"/>
    </location>
</feature>
<evidence type="ECO:0000313" key="3">
    <source>
        <dbReference type="EnsemblPlants" id="KEH16988"/>
    </source>
</evidence>
<reference evidence="2 4" key="1">
    <citation type="journal article" date="2011" name="Nature">
        <title>The Medicago genome provides insight into the evolution of rhizobial symbioses.</title>
        <authorList>
            <person name="Young N.D."/>
            <person name="Debelle F."/>
            <person name="Oldroyd G.E."/>
            <person name="Geurts R."/>
            <person name="Cannon S.B."/>
            <person name="Udvardi M.K."/>
            <person name="Benedito V.A."/>
            <person name="Mayer K.F."/>
            <person name="Gouzy J."/>
            <person name="Schoof H."/>
            <person name="Van de Peer Y."/>
            <person name="Proost S."/>
            <person name="Cook D.R."/>
            <person name="Meyers B.C."/>
            <person name="Spannagl M."/>
            <person name="Cheung F."/>
            <person name="De Mita S."/>
            <person name="Krishnakumar V."/>
            <person name="Gundlach H."/>
            <person name="Zhou S."/>
            <person name="Mudge J."/>
            <person name="Bharti A.K."/>
            <person name="Murray J.D."/>
            <person name="Naoumkina M.A."/>
            <person name="Rosen B."/>
            <person name="Silverstein K.A."/>
            <person name="Tang H."/>
            <person name="Rombauts S."/>
            <person name="Zhao P.X."/>
            <person name="Zhou P."/>
            <person name="Barbe V."/>
            <person name="Bardou P."/>
            <person name="Bechner M."/>
            <person name="Bellec A."/>
            <person name="Berger A."/>
            <person name="Berges H."/>
            <person name="Bidwell S."/>
            <person name="Bisseling T."/>
            <person name="Choisne N."/>
            <person name="Couloux A."/>
            <person name="Denny R."/>
            <person name="Deshpande S."/>
            <person name="Dai X."/>
            <person name="Doyle J.J."/>
            <person name="Dudez A.M."/>
            <person name="Farmer A.D."/>
            <person name="Fouteau S."/>
            <person name="Franken C."/>
            <person name="Gibelin C."/>
            <person name="Gish J."/>
            <person name="Goldstein S."/>
            <person name="Gonzalez A.J."/>
            <person name="Green P.J."/>
            <person name="Hallab A."/>
            <person name="Hartog M."/>
            <person name="Hua A."/>
            <person name="Humphray S.J."/>
            <person name="Jeong D.H."/>
            <person name="Jing Y."/>
            <person name="Jocker A."/>
            <person name="Kenton S.M."/>
            <person name="Kim D.J."/>
            <person name="Klee K."/>
            <person name="Lai H."/>
            <person name="Lang C."/>
            <person name="Lin S."/>
            <person name="Macmil S.L."/>
            <person name="Magdelenat G."/>
            <person name="Matthews L."/>
            <person name="McCorrison J."/>
            <person name="Monaghan E.L."/>
            <person name="Mun J.H."/>
            <person name="Najar F.Z."/>
            <person name="Nicholson C."/>
            <person name="Noirot C."/>
            <person name="O'Bleness M."/>
            <person name="Paule C.R."/>
            <person name="Poulain J."/>
            <person name="Prion F."/>
            <person name="Qin B."/>
            <person name="Qu C."/>
            <person name="Retzel E.F."/>
            <person name="Riddle C."/>
            <person name="Sallet E."/>
            <person name="Samain S."/>
            <person name="Samson N."/>
            <person name="Sanders I."/>
            <person name="Saurat O."/>
            <person name="Scarpelli C."/>
            <person name="Schiex T."/>
            <person name="Segurens B."/>
            <person name="Severin A.J."/>
            <person name="Sherrier D.J."/>
            <person name="Shi R."/>
            <person name="Sims S."/>
            <person name="Singer S.R."/>
            <person name="Sinharoy S."/>
            <person name="Sterck L."/>
            <person name="Viollet A."/>
            <person name="Wang B.B."/>
            <person name="Wang K."/>
            <person name="Wang M."/>
            <person name="Wang X."/>
            <person name="Warfsmann J."/>
            <person name="Weissenbach J."/>
            <person name="White D.D."/>
            <person name="White J.D."/>
            <person name="Wiley G.B."/>
            <person name="Wincker P."/>
            <person name="Xing Y."/>
            <person name="Yang L."/>
            <person name="Yao Z."/>
            <person name="Ying F."/>
            <person name="Zhai J."/>
            <person name="Zhou L."/>
            <person name="Zuber A."/>
            <person name="Denarie J."/>
            <person name="Dixon R.A."/>
            <person name="May G.D."/>
            <person name="Schwartz D.C."/>
            <person name="Rogers J."/>
            <person name="Quetier F."/>
            <person name="Town C.D."/>
            <person name="Roe B.A."/>
        </authorList>
    </citation>
    <scope>NUCLEOTIDE SEQUENCE [LARGE SCALE GENOMIC DNA]</scope>
    <source>
        <strain evidence="2">A17</strain>
        <strain evidence="3 4">cv. Jemalong A17</strain>
    </source>
</reference>
<accession>A0A072TJF5</accession>
<dbReference type="AlphaFoldDB" id="A0A072TJF5"/>
<proteinExistence type="predicted"/>